<evidence type="ECO:0000256" key="4">
    <source>
        <dbReference type="PIRNR" id="PIRNR006078"/>
    </source>
</evidence>
<sequence length="379" mass="39846">MSKTFVLAPDSFKESMTALEACAAMQRGLKVLYPDARFLRIPMADGGEGTVDAILTARSGKRVSLQVMGPLPTQRLRVDYALIDDGQTAVIEMAQANGIQRLPVQDRNPMLTSSYGTGEMIRAALDQGVSKIIVGIGGSVTNDAGMGMAQALGVQFFDAAGSTIGLGANQLSAITQVDLTQLDPRLRSTEMVIASDVNNPLTGSMGASHIFAPQKGASPEMVLQLDQALSHFANVIHQQLGLDLAKCAGAGAAGGVGYALMVFAQGRMQSGIETVIEMTHLKQAIVQADYVFTGEGAIDAQTVLGKTPYGVARLAKSLDKPLIACAGKIGEGAEALYAHGVSAMFSIVQQSCRLEDACLRGAENLEKTCENIARILQLD</sequence>
<evidence type="ECO:0000313" key="5">
    <source>
        <dbReference type="EMBL" id="TCM70759.1"/>
    </source>
</evidence>
<organism evidence="5 6">
    <name type="scientific">Acinetobacter calcoaceticus</name>
    <dbReference type="NCBI Taxonomy" id="471"/>
    <lineage>
        <taxon>Bacteria</taxon>
        <taxon>Pseudomonadati</taxon>
        <taxon>Pseudomonadota</taxon>
        <taxon>Gammaproteobacteria</taxon>
        <taxon>Moraxellales</taxon>
        <taxon>Moraxellaceae</taxon>
        <taxon>Acinetobacter</taxon>
        <taxon>Acinetobacter calcoaceticus/baumannii complex</taxon>
    </lineage>
</organism>
<dbReference type="InterPro" id="IPR018197">
    <property type="entry name" value="Glycerate_kinase_RE-like"/>
</dbReference>
<dbReference type="InterPro" id="IPR004381">
    <property type="entry name" value="Glycerate_kinase"/>
</dbReference>
<evidence type="ECO:0000256" key="1">
    <source>
        <dbReference type="ARBA" id="ARBA00006284"/>
    </source>
</evidence>
<evidence type="ECO:0000256" key="2">
    <source>
        <dbReference type="ARBA" id="ARBA00022679"/>
    </source>
</evidence>
<protein>
    <submittedName>
        <fullName evidence="5">Glycerate kinase</fullName>
    </submittedName>
</protein>
<dbReference type="NCBIfam" id="TIGR00045">
    <property type="entry name" value="glycerate kinase"/>
    <property type="match status" value="1"/>
</dbReference>
<keyword evidence="3 4" id="KW-0418">Kinase</keyword>
<name>A0A4R1Y387_ACICA</name>
<evidence type="ECO:0000313" key="6">
    <source>
        <dbReference type="Proteomes" id="UP000294963"/>
    </source>
</evidence>
<accession>A0A4R1Y387</accession>
<comment type="similarity">
    <text evidence="1 4">Belongs to the glycerate kinase type-1 family.</text>
</comment>
<dbReference type="GO" id="GO:0031388">
    <property type="term" value="P:organic acid phosphorylation"/>
    <property type="evidence" value="ECO:0007669"/>
    <property type="project" value="UniProtKB-UniRule"/>
</dbReference>
<dbReference type="Proteomes" id="UP000294963">
    <property type="component" value="Unassembled WGS sequence"/>
</dbReference>
<proteinExistence type="inferred from homology"/>
<dbReference type="OrthoDB" id="9774290at2"/>
<dbReference type="SUPFAM" id="SSF110738">
    <property type="entry name" value="Glycerate kinase I"/>
    <property type="match status" value="1"/>
</dbReference>
<dbReference type="EMBL" id="SLVJ01000001">
    <property type="protein sequence ID" value="TCM70759.1"/>
    <property type="molecule type" value="Genomic_DNA"/>
</dbReference>
<dbReference type="PIRSF" id="PIRSF006078">
    <property type="entry name" value="GlxK"/>
    <property type="match status" value="1"/>
</dbReference>
<evidence type="ECO:0000256" key="3">
    <source>
        <dbReference type="ARBA" id="ARBA00022777"/>
    </source>
</evidence>
<dbReference type="Gene3D" id="3.40.50.10350">
    <property type="entry name" value="Glycerate kinase, domain 1"/>
    <property type="match status" value="1"/>
</dbReference>
<dbReference type="GO" id="GO:0008887">
    <property type="term" value="F:glycerate kinase activity"/>
    <property type="evidence" value="ECO:0007669"/>
    <property type="project" value="UniProtKB-UniRule"/>
</dbReference>
<dbReference type="PANTHER" id="PTHR21599">
    <property type="entry name" value="GLYCERATE KINASE"/>
    <property type="match status" value="1"/>
</dbReference>
<dbReference type="InterPro" id="IPR036129">
    <property type="entry name" value="Glycerate_kinase_sf"/>
</dbReference>
<comment type="caution">
    <text evidence="5">The sequence shown here is derived from an EMBL/GenBank/DDBJ whole genome shotgun (WGS) entry which is preliminary data.</text>
</comment>
<dbReference type="Gene3D" id="3.90.1510.10">
    <property type="entry name" value="Glycerate kinase, domain 2"/>
    <property type="match status" value="1"/>
</dbReference>
<keyword evidence="6" id="KW-1185">Reference proteome</keyword>
<dbReference type="InterPro" id="IPR018193">
    <property type="entry name" value="Glyc_kinase_flavodox-like_fold"/>
</dbReference>
<dbReference type="Pfam" id="PF02595">
    <property type="entry name" value="Gly_kinase"/>
    <property type="match status" value="1"/>
</dbReference>
<gene>
    <name evidence="5" type="ORF">EC844_10128</name>
</gene>
<dbReference type="PANTHER" id="PTHR21599:SF0">
    <property type="entry name" value="GLYCERATE KINASE"/>
    <property type="match status" value="1"/>
</dbReference>
<keyword evidence="2 4" id="KW-0808">Transferase</keyword>
<reference evidence="5 6" key="1">
    <citation type="submission" date="2019-03" db="EMBL/GenBank/DDBJ databases">
        <title>Genomic analyses of the natural microbiome of Caenorhabditis elegans.</title>
        <authorList>
            <person name="Samuel B."/>
        </authorList>
    </citation>
    <scope>NUCLEOTIDE SEQUENCE [LARGE SCALE GENOMIC DNA]</scope>
    <source>
        <strain evidence="5 6">JUb89</strain>
    </source>
</reference>
<dbReference type="AlphaFoldDB" id="A0A4R1Y387"/>